<gene>
    <name evidence="1" type="ORF">GXM_09732</name>
</gene>
<sequence length="59" mass="6911">MRFLDCNKPARRIIFECYHCQQGAFYKFMGEPVVGEYNGRPSSSKLRLITPTVSKRRLN</sequence>
<dbReference type="Proteomes" id="UP000326678">
    <property type="component" value="Chromosome pGXM01"/>
</dbReference>
<proteinExistence type="predicted"/>
<accession>A0A5P8WHH5</accession>
<keyword evidence="2" id="KW-1185">Reference proteome</keyword>
<dbReference type="EMBL" id="CP045228">
    <property type="protein sequence ID" value="QFS52238.1"/>
    <property type="molecule type" value="Genomic_DNA"/>
</dbReference>
<name>A0A5P8WHH5_9NOSO</name>
<protein>
    <submittedName>
        <fullName evidence="1">Uncharacterized protein</fullName>
    </submittedName>
</protein>
<evidence type="ECO:0000313" key="2">
    <source>
        <dbReference type="Proteomes" id="UP000326678"/>
    </source>
</evidence>
<reference evidence="1 2" key="1">
    <citation type="submission" date="2019-10" db="EMBL/GenBank/DDBJ databases">
        <title>Genomic and transcriptomic insights into the perfect genentic adaptation of a filamentous nitrogen-fixing cyanobacterium to rice fields.</title>
        <authorList>
            <person name="Chen Z."/>
        </authorList>
    </citation>
    <scope>NUCLEOTIDE SEQUENCE [LARGE SCALE GENOMIC DNA]</scope>
    <source>
        <strain evidence="1">CCNUC1</strain>
    </source>
</reference>
<organism evidence="1 2">
    <name type="scientific">Nostoc sphaeroides CCNUC1</name>
    <dbReference type="NCBI Taxonomy" id="2653204"/>
    <lineage>
        <taxon>Bacteria</taxon>
        <taxon>Bacillati</taxon>
        <taxon>Cyanobacteriota</taxon>
        <taxon>Cyanophyceae</taxon>
        <taxon>Nostocales</taxon>
        <taxon>Nostocaceae</taxon>
        <taxon>Nostoc</taxon>
    </lineage>
</organism>
<dbReference type="KEGG" id="nsh:GXM_09732"/>
<dbReference type="AlphaFoldDB" id="A0A5P8WHH5"/>
<evidence type="ECO:0000313" key="1">
    <source>
        <dbReference type="EMBL" id="QFS52238.1"/>
    </source>
</evidence>